<name>A0A7V3ZHW1_DICTH</name>
<dbReference type="EMBL" id="DTDV01000007">
    <property type="protein sequence ID" value="HGK23303.1"/>
    <property type="molecule type" value="Genomic_DNA"/>
</dbReference>
<dbReference type="Pfam" id="PF00356">
    <property type="entry name" value="LacI"/>
    <property type="match status" value="1"/>
</dbReference>
<evidence type="ECO:0000256" key="1">
    <source>
        <dbReference type="ARBA" id="ARBA00022491"/>
    </source>
</evidence>
<dbReference type="GO" id="GO:0000976">
    <property type="term" value="F:transcription cis-regulatory region binding"/>
    <property type="evidence" value="ECO:0007669"/>
    <property type="project" value="TreeGrafter"/>
</dbReference>
<dbReference type="SUPFAM" id="SSF47413">
    <property type="entry name" value="lambda repressor-like DNA-binding domains"/>
    <property type="match status" value="1"/>
</dbReference>
<dbReference type="Gene3D" id="1.10.260.40">
    <property type="entry name" value="lambda repressor-like DNA-binding domains"/>
    <property type="match status" value="1"/>
</dbReference>
<evidence type="ECO:0000313" key="6">
    <source>
        <dbReference type="EMBL" id="HGK23303.1"/>
    </source>
</evidence>
<organism evidence="6">
    <name type="scientific">Dictyoglomus thermophilum</name>
    <dbReference type="NCBI Taxonomy" id="14"/>
    <lineage>
        <taxon>Bacteria</taxon>
        <taxon>Pseudomonadati</taxon>
        <taxon>Dictyoglomota</taxon>
        <taxon>Dictyoglomia</taxon>
        <taxon>Dictyoglomales</taxon>
        <taxon>Dictyoglomaceae</taxon>
        <taxon>Dictyoglomus</taxon>
    </lineage>
</organism>
<proteinExistence type="predicted"/>
<dbReference type="SMART" id="SM00354">
    <property type="entry name" value="HTH_LACI"/>
    <property type="match status" value="1"/>
</dbReference>
<keyword evidence="3" id="KW-0238">DNA-binding</keyword>
<dbReference type="InterPro" id="IPR000843">
    <property type="entry name" value="HTH_LacI"/>
</dbReference>
<evidence type="ECO:0000256" key="4">
    <source>
        <dbReference type="ARBA" id="ARBA00023163"/>
    </source>
</evidence>
<dbReference type="PANTHER" id="PTHR30146:SF148">
    <property type="entry name" value="HTH-TYPE TRANSCRIPTIONAL REPRESSOR PURR-RELATED"/>
    <property type="match status" value="1"/>
</dbReference>
<dbReference type="GO" id="GO:0003700">
    <property type="term" value="F:DNA-binding transcription factor activity"/>
    <property type="evidence" value="ECO:0007669"/>
    <property type="project" value="TreeGrafter"/>
</dbReference>
<evidence type="ECO:0000259" key="5">
    <source>
        <dbReference type="PROSITE" id="PS50932"/>
    </source>
</evidence>
<keyword evidence="2" id="KW-0805">Transcription regulation</keyword>
<sequence length="337" mass="37959">MKKRITIDDIAKLSGVSKSTVSRVLNNSPGVKEETRKKVLEIVKKYDYIPNIIASGLVKKRINTLGVIVSDITNPYYSVLVKGIEDICRAYGYGLLLCNTDGRVIEEVKHVKLLIQKNVDGIIFASSKLESPALNIMKNNVEYFIFVGRLPSVYEDYDYVVVDNFLGAYMAVNYLISLGHRKIAYLSGTWNTWPNVKRFEGYKKALEDNGLEIDNKYIFNGDFSLEAGYNIGLKVLNMQDRPTAIFCANDMSAIGFLEACWELGFRIPEDISIMGFDDIPLSSFRSIQLTTVSQSIYDQGAFAGKILIEKIQKKHKDKTQIILPPKLVIRKTCAPLL</sequence>
<comment type="caution">
    <text evidence="6">The sequence shown here is derived from an EMBL/GenBank/DDBJ whole genome shotgun (WGS) entry which is preliminary data.</text>
</comment>
<dbReference type="Gene3D" id="3.40.50.2300">
    <property type="match status" value="2"/>
</dbReference>
<dbReference type="InterPro" id="IPR028082">
    <property type="entry name" value="Peripla_BP_I"/>
</dbReference>
<keyword evidence="4" id="KW-0804">Transcription</keyword>
<gene>
    <name evidence="6" type="ORF">ENU78_02465</name>
</gene>
<reference evidence="6" key="1">
    <citation type="journal article" date="2020" name="mSystems">
        <title>Genome- and Community-Level Interaction Insights into Carbon Utilization and Element Cycling Functions of Hydrothermarchaeota in Hydrothermal Sediment.</title>
        <authorList>
            <person name="Zhou Z."/>
            <person name="Liu Y."/>
            <person name="Xu W."/>
            <person name="Pan J."/>
            <person name="Luo Z.H."/>
            <person name="Li M."/>
        </authorList>
    </citation>
    <scope>NUCLEOTIDE SEQUENCE [LARGE SCALE GENOMIC DNA]</scope>
    <source>
        <strain evidence="6">SpSt-70</strain>
    </source>
</reference>
<dbReference type="InterPro" id="IPR010982">
    <property type="entry name" value="Lambda_DNA-bd_dom_sf"/>
</dbReference>
<dbReference type="CDD" id="cd01392">
    <property type="entry name" value="HTH_LacI"/>
    <property type="match status" value="1"/>
</dbReference>
<protein>
    <submittedName>
        <fullName evidence="6">LacI family transcriptional regulator</fullName>
    </submittedName>
</protein>
<dbReference type="PRINTS" id="PR00036">
    <property type="entry name" value="HTHLACI"/>
</dbReference>
<dbReference type="SUPFAM" id="SSF53822">
    <property type="entry name" value="Periplasmic binding protein-like I"/>
    <property type="match status" value="1"/>
</dbReference>
<dbReference type="PANTHER" id="PTHR30146">
    <property type="entry name" value="LACI-RELATED TRANSCRIPTIONAL REPRESSOR"/>
    <property type="match status" value="1"/>
</dbReference>
<dbReference type="InterPro" id="IPR046335">
    <property type="entry name" value="LacI/GalR-like_sensor"/>
</dbReference>
<feature type="domain" description="HTH lacI-type" evidence="5">
    <location>
        <begin position="5"/>
        <end position="59"/>
    </location>
</feature>
<accession>A0A7V3ZHW1</accession>
<dbReference type="PROSITE" id="PS50932">
    <property type="entry name" value="HTH_LACI_2"/>
    <property type="match status" value="1"/>
</dbReference>
<dbReference type="Pfam" id="PF13377">
    <property type="entry name" value="Peripla_BP_3"/>
    <property type="match status" value="1"/>
</dbReference>
<evidence type="ECO:0000256" key="2">
    <source>
        <dbReference type="ARBA" id="ARBA00023015"/>
    </source>
</evidence>
<keyword evidence="1" id="KW-0678">Repressor</keyword>
<dbReference type="CDD" id="cd06267">
    <property type="entry name" value="PBP1_LacI_sugar_binding-like"/>
    <property type="match status" value="1"/>
</dbReference>
<dbReference type="PROSITE" id="PS00356">
    <property type="entry name" value="HTH_LACI_1"/>
    <property type="match status" value="1"/>
</dbReference>
<dbReference type="AlphaFoldDB" id="A0A7V3ZHW1"/>
<evidence type="ECO:0000256" key="3">
    <source>
        <dbReference type="ARBA" id="ARBA00023125"/>
    </source>
</evidence>